<evidence type="ECO:0000259" key="4">
    <source>
        <dbReference type="Pfam" id="PF12705"/>
    </source>
</evidence>
<accession>A0A4U3M8S8</accession>
<keyword evidence="2" id="KW-0067">ATP-binding</keyword>
<keyword evidence="1" id="KW-0227">DNA damage</keyword>
<dbReference type="Proteomes" id="UP000308705">
    <property type="component" value="Unassembled WGS sequence"/>
</dbReference>
<organism evidence="5 6">
    <name type="scientific">Herbidospora galbida</name>
    <dbReference type="NCBI Taxonomy" id="2575442"/>
    <lineage>
        <taxon>Bacteria</taxon>
        <taxon>Bacillati</taxon>
        <taxon>Actinomycetota</taxon>
        <taxon>Actinomycetes</taxon>
        <taxon>Streptosporangiales</taxon>
        <taxon>Streptosporangiaceae</taxon>
        <taxon>Herbidospora</taxon>
    </lineage>
</organism>
<dbReference type="GO" id="GO:0006281">
    <property type="term" value="P:DNA repair"/>
    <property type="evidence" value="ECO:0007669"/>
    <property type="project" value="UniProtKB-KW"/>
</dbReference>
<evidence type="ECO:0000313" key="6">
    <source>
        <dbReference type="Proteomes" id="UP000308705"/>
    </source>
</evidence>
<keyword evidence="2" id="KW-0378">Hydrolase</keyword>
<name>A0A4U3M8S8_9ACTN</name>
<evidence type="ECO:0000256" key="3">
    <source>
        <dbReference type="ARBA" id="ARBA00023204"/>
    </source>
</evidence>
<sequence length="559" mass="60552">MLAVTRLTKFTADAFLILVDYRERGPQVCPGLAGDPRVIRVKAALLEPDPHACPRGRAAVTRPLVFHQPERTRRTPLEEFALAPVMRALDEAEFGRAVTGKPCHAGHLRWAEAATAAFLGARADEEAARRAAGYPATGPVGHEWVAVHERKEADARGATRYERTAWGRRYTSADGTLRELWLPSFTSAKDKPERVILAAAAVAAFGDAAISGFRKPYRPLTGRDVAPQRVRVISVGCGDGSRKVLADLDVAQVRIGYETIVRAAFAELVDGADRRPGADCAGCEELPLCAAPVRVPGLLGATPSAPRKRRTVSMSDLRAHRDCPARYHLTRVLKIKRLARESEQIRRGRAVDAWLNDRHATPGGCRSLPLPEAVAGLTPEETGTAIRMIAQHRAICPLNDLPAASPVHVQPRLAAYDSDLDSVVVADADLLYADGDGWIWRETKTSGKRPPGHIPLMELYPQVALAVVMMASGVPGGNLRRSLVELELLFADGRMREEFAPSDPATVSQARTIIAGYGIQWAADEVYPARPGRPCRGCEALPWCAPGLAEVGETIDVIS</sequence>
<gene>
    <name evidence="5" type="ORF">FDA94_26060</name>
</gene>
<evidence type="ECO:0000256" key="2">
    <source>
        <dbReference type="ARBA" id="ARBA00022806"/>
    </source>
</evidence>
<comment type="caution">
    <text evidence="5">The sequence shown here is derived from an EMBL/GenBank/DDBJ whole genome shotgun (WGS) entry which is preliminary data.</text>
</comment>
<evidence type="ECO:0000313" key="5">
    <source>
        <dbReference type="EMBL" id="TKK85375.1"/>
    </source>
</evidence>
<dbReference type="Pfam" id="PF12705">
    <property type="entry name" value="PDDEXK_1"/>
    <property type="match status" value="1"/>
</dbReference>
<keyword evidence="3" id="KW-0234">DNA repair</keyword>
<reference evidence="5 6" key="1">
    <citation type="submission" date="2019-04" db="EMBL/GenBank/DDBJ databases">
        <title>Herbidospora sp. NEAU-GS14.nov., a novel actinomycete isolated from soil.</title>
        <authorList>
            <person name="Han L."/>
        </authorList>
    </citation>
    <scope>NUCLEOTIDE SEQUENCE [LARGE SCALE GENOMIC DNA]</scope>
    <source>
        <strain evidence="5 6">NEAU-GS14</strain>
    </source>
</reference>
<dbReference type="InterPro" id="IPR038726">
    <property type="entry name" value="PDDEXK_AddAB-type"/>
</dbReference>
<protein>
    <submittedName>
        <fullName evidence="5">PD-(D/E)XK nuclease family protein</fullName>
    </submittedName>
</protein>
<feature type="domain" description="PD-(D/E)XK endonuclease-like" evidence="4">
    <location>
        <begin position="311"/>
        <end position="544"/>
    </location>
</feature>
<dbReference type="EMBL" id="SZQA01000028">
    <property type="protein sequence ID" value="TKK85375.1"/>
    <property type="molecule type" value="Genomic_DNA"/>
</dbReference>
<dbReference type="OrthoDB" id="3588062at2"/>
<evidence type="ECO:0000256" key="1">
    <source>
        <dbReference type="ARBA" id="ARBA00022763"/>
    </source>
</evidence>
<dbReference type="GO" id="GO:0004386">
    <property type="term" value="F:helicase activity"/>
    <property type="evidence" value="ECO:0007669"/>
    <property type="project" value="UniProtKB-KW"/>
</dbReference>
<keyword evidence="2" id="KW-0547">Nucleotide-binding</keyword>
<proteinExistence type="predicted"/>
<keyword evidence="2" id="KW-0347">Helicase</keyword>
<keyword evidence="6" id="KW-1185">Reference proteome</keyword>
<dbReference type="AlphaFoldDB" id="A0A4U3M8S8"/>